<protein>
    <submittedName>
        <fullName evidence="2">Uncharacterized protein</fullName>
    </submittedName>
</protein>
<accession>A0AAW1X7W5</accession>
<evidence type="ECO:0000313" key="2">
    <source>
        <dbReference type="EMBL" id="KAK9932515.1"/>
    </source>
</evidence>
<keyword evidence="1" id="KW-0472">Membrane</keyword>
<comment type="caution">
    <text evidence="2">The sequence shown here is derived from an EMBL/GenBank/DDBJ whole genome shotgun (WGS) entry which is preliminary data.</text>
</comment>
<keyword evidence="1" id="KW-0812">Transmembrane</keyword>
<organism evidence="2 3">
    <name type="scientific">Rubus argutus</name>
    <name type="common">Southern blackberry</name>
    <dbReference type="NCBI Taxonomy" id="59490"/>
    <lineage>
        <taxon>Eukaryota</taxon>
        <taxon>Viridiplantae</taxon>
        <taxon>Streptophyta</taxon>
        <taxon>Embryophyta</taxon>
        <taxon>Tracheophyta</taxon>
        <taxon>Spermatophyta</taxon>
        <taxon>Magnoliopsida</taxon>
        <taxon>eudicotyledons</taxon>
        <taxon>Gunneridae</taxon>
        <taxon>Pentapetalae</taxon>
        <taxon>rosids</taxon>
        <taxon>fabids</taxon>
        <taxon>Rosales</taxon>
        <taxon>Rosaceae</taxon>
        <taxon>Rosoideae</taxon>
        <taxon>Rosoideae incertae sedis</taxon>
        <taxon>Rubus</taxon>
    </lineage>
</organism>
<dbReference type="AlphaFoldDB" id="A0AAW1X7W5"/>
<gene>
    <name evidence="2" type="ORF">M0R45_019750</name>
</gene>
<feature type="transmembrane region" description="Helical" evidence="1">
    <location>
        <begin position="60"/>
        <end position="82"/>
    </location>
</feature>
<keyword evidence="1" id="KW-1133">Transmembrane helix</keyword>
<dbReference type="Proteomes" id="UP001457282">
    <property type="component" value="Unassembled WGS sequence"/>
</dbReference>
<proteinExistence type="predicted"/>
<dbReference type="EMBL" id="JBEDUW010000004">
    <property type="protein sequence ID" value="KAK9932515.1"/>
    <property type="molecule type" value="Genomic_DNA"/>
</dbReference>
<sequence>MTKRRHGVGVVSWICYGGMGWCDRWQREALDFCGATIRAGLVELRRIELEGAAALWQRSCAIGVIVTGAVAVGVNVISAGVGSCDGCYLGLGPVLPGMGCYCGLGTGALVLLWREKREGKKKIQANWSLEDVRGERQIPRSLRGAWIAWISSHLEAKTFLGC</sequence>
<evidence type="ECO:0000256" key="1">
    <source>
        <dbReference type="SAM" id="Phobius"/>
    </source>
</evidence>
<keyword evidence="3" id="KW-1185">Reference proteome</keyword>
<reference evidence="2 3" key="1">
    <citation type="journal article" date="2023" name="G3 (Bethesda)">
        <title>A chromosome-length genome assembly and annotation of blackberry (Rubus argutus, cv. 'Hillquist').</title>
        <authorList>
            <person name="Bruna T."/>
            <person name="Aryal R."/>
            <person name="Dudchenko O."/>
            <person name="Sargent D.J."/>
            <person name="Mead D."/>
            <person name="Buti M."/>
            <person name="Cavallini A."/>
            <person name="Hytonen T."/>
            <person name="Andres J."/>
            <person name="Pham M."/>
            <person name="Weisz D."/>
            <person name="Mascagni F."/>
            <person name="Usai G."/>
            <person name="Natali L."/>
            <person name="Bassil N."/>
            <person name="Fernandez G.E."/>
            <person name="Lomsadze A."/>
            <person name="Armour M."/>
            <person name="Olukolu B."/>
            <person name="Poorten T."/>
            <person name="Britton C."/>
            <person name="Davik J."/>
            <person name="Ashrafi H."/>
            <person name="Aiden E.L."/>
            <person name="Borodovsky M."/>
            <person name="Worthington M."/>
        </authorList>
    </citation>
    <scope>NUCLEOTIDE SEQUENCE [LARGE SCALE GENOMIC DNA]</scope>
    <source>
        <strain evidence="2">PI 553951</strain>
    </source>
</reference>
<evidence type="ECO:0000313" key="3">
    <source>
        <dbReference type="Proteomes" id="UP001457282"/>
    </source>
</evidence>
<feature type="transmembrane region" description="Helical" evidence="1">
    <location>
        <begin position="94"/>
        <end position="113"/>
    </location>
</feature>
<name>A0AAW1X7W5_RUBAR</name>